<feature type="transmembrane region" description="Helical" evidence="2">
    <location>
        <begin position="68"/>
        <end position="86"/>
    </location>
</feature>
<feature type="region of interest" description="Disordered" evidence="1">
    <location>
        <begin position="220"/>
        <end position="242"/>
    </location>
</feature>
<proteinExistence type="predicted"/>
<evidence type="ECO:0000313" key="3">
    <source>
        <dbReference type="EMBL" id="CUG89789.1"/>
    </source>
</evidence>
<dbReference type="VEuPathDB" id="TriTrypDB:BSAL_23420"/>
<name>A0A0S4JHG7_BODSA</name>
<organism evidence="3 4">
    <name type="scientific">Bodo saltans</name>
    <name type="common">Flagellated protozoan</name>
    <dbReference type="NCBI Taxonomy" id="75058"/>
    <lineage>
        <taxon>Eukaryota</taxon>
        <taxon>Discoba</taxon>
        <taxon>Euglenozoa</taxon>
        <taxon>Kinetoplastea</taxon>
        <taxon>Metakinetoplastina</taxon>
        <taxon>Eubodonida</taxon>
        <taxon>Bodonidae</taxon>
        <taxon>Bodo</taxon>
    </lineage>
</organism>
<evidence type="ECO:0000256" key="2">
    <source>
        <dbReference type="SAM" id="Phobius"/>
    </source>
</evidence>
<sequence>MRRTRLRCAGIDIKTGLTNLAASNLRETPGALPVISRAAHYAGEGYSFMDTMLTLGPRAALGFLRTRASAYMVFCTAAFLGVSYFMTTDRVRLRSSELIVPLRMKSQSADQSVVKRNRITGAETVIEAVDGPHGETVYFRAHVNRLLYTYHVYKPKKEEYLLIDIGGELAADRFCDVEHKRGRVHEERALSEAMARGAKMHKTLPVEAPVRGRREMLHPAADVAPQSSSSSSSSSSSAATQLSEGATIGVKYSARIERMPGGDLGHLFTVREVMTNAIKETMVEGYRQCIYKKYRHGVPTSSSSSVATSSSSAGLPVVHPVLVDLHMGQGTWDGQGITAVDVLHHVTGTTDTTAALRNLEEIVLQKATNKMGHFAILSDLHMTLRGGA</sequence>
<keyword evidence="2" id="KW-1133">Transmembrane helix</keyword>
<keyword evidence="2" id="KW-0472">Membrane</keyword>
<evidence type="ECO:0000256" key="1">
    <source>
        <dbReference type="SAM" id="MobiDB-lite"/>
    </source>
</evidence>
<keyword evidence="4" id="KW-1185">Reference proteome</keyword>
<accession>A0A0S4JHG7</accession>
<dbReference type="EMBL" id="CYKH01001770">
    <property type="protein sequence ID" value="CUG89789.1"/>
    <property type="molecule type" value="Genomic_DNA"/>
</dbReference>
<evidence type="ECO:0000313" key="4">
    <source>
        <dbReference type="Proteomes" id="UP000051952"/>
    </source>
</evidence>
<keyword evidence="2 3" id="KW-0812">Transmembrane</keyword>
<reference evidence="4" key="1">
    <citation type="submission" date="2015-09" db="EMBL/GenBank/DDBJ databases">
        <authorList>
            <consortium name="Pathogen Informatics"/>
        </authorList>
    </citation>
    <scope>NUCLEOTIDE SEQUENCE [LARGE SCALE GENOMIC DNA]</scope>
    <source>
        <strain evidence="4">Lake Konstanz</strain>
    </source>
</reference>
<dbReference type="Proteomes" id="UP000051952">
    <property type="component" value="Unassembled WGS sequence"/>
</dbReference>
<protein>
    <submittedName>
        <fullName evidence="3">Transmembrane protein, putative</fullName>
    </submittedName>
</protein>
<feature type="compositionally biased region" description="Low complexity" evidence="1">
    <location>
        <begin position="227"/>
        <end position="237"/>
    </location>
</feature>
<gene>
    <name evidence="3" type="ORF">BSAL_23420</name>
</gene>
<dbReference type="AlphaFoldDB" id="A0A0S4JHG7"/>